<dbReference type="PANTHER" id="PTHR37038:SF14">
    <property type="entry name" value="TRANSCRIPTIONAL ACTIVATOR"/>
    <property type="match status" value="1"/>
</dbReference>
<name>A0ABS1TCI7_9CLOT</name>
<comment type="caution">
    <text evidence="2">The sequence shown here is derived from an EMBL/GenBank/DDBJ whole genome shotgun (WGS) entry which is preliminary data.</text>
</comment>
<reference evidence="2 3" key="1">
    <citation type="submission" date="2021-01" db="EMBL/GenBank/DDBJ databases">
        <title>Genome public.</title>
        <authorList>
            <person name="Liu C."/>
            <person name="Sun Q."/>
        </authorList>
    </citation>
    <scope>NUCLEOTIDE SEQUENCE [LARGE SCALE GENOMIC DNA]</scope>
    <source>
        <strain evidence="2 3">YIM B02515</strain>
    </source>
</reference>
<dbReference type="SMART" id="SM00530">
    <property type="entry name" value="HTH_XRE"/>
    <property type="match status" value="1"/>
</dbReference>
<dbReference type="Pfam" id="PF12844">
    <property type="entry name" value="HTH_19"/>
    <property type="match status" value="1"/>
</dbReference>
<evidence type="ECO:0000313" key="3">
    <source>
        <dbReference type="Proteomes" id="UP000632377"/>
    </source>
</evidence>
<proteinExistence type="predicted"/>
<dbReference type="Proteomes" id="UP000632377">
    <property type="component" value="Unassembled WGS sequence"/>
</dbReference>
<accession>A0ABS1TCI7</accession>
<sequence length="436" mass="51574">MISCIGYKVKSLRKEKNIRQDELCCNILNRTILSKIENNKMLPSIPQLEHISHKLGIPIEYFFQNYTASDHNQNSTVSSDKCTALENLYIEKKYFDIIEIAESSNPCDINKNFYVGMSYFNIQLYNDTVTNLTKYIKLYSKFSETDKQKYAINYAFALNKLCFVMMKNSNYEKALKYLYTAQLFLRENNLVESKMFYIIINNIGSICCHKKEYNKVIKTLENFIDNIDDLAYISILASIHLSLNIAYFYTLNFEKALHHIKLAITFFEYSGKSLDAGECYLNYINCLRLLSRFEEALYLISEIKAMYHYDKELINVFSIQHLIILFNIGEFNKLSELLSEIKFNELRRKSKMDYYLIVGHVKFLQGSYTTADNYLNRCKNYLLSRNFYLDLSIVYKDLYQINSSQEDLDKSLYYMKMHENNKTYNIFISDYKNIKP</sequence>
<keyword evidence="3" id="KW-1185">Reference proteome</keyword>
<dbReference type="Gene3D" id="1.25.40.10">
    <property type="entry name" value="Tetratricopeptide repeat domain"/>
    <property type="match status" value="2"/>
</dbReference>
<dbReference type="EMBL" id="JAESWC010000009">
    <property type="protein sequence ID" value="MBL4937079.1"/>
    <property type="molecule type" value="Genomic_DNA"/>
</dbReference>
<feature type="domain" description="HTH cro/C1-type" evidence="1">
    <location>
        <begin position="9"/>
        <end position="62"/>
    </location>
</feature>
<dbReference type="PANTHER" id="PTHR37038">
    <property type="entry name" value="TRANSCRIPTIONAL REGULATOR-RELATED"/>
    <property type="match status" value="1"/>
</dbReference>
<dbReference type="SUPFAM" id="SSF47413">
    <property type="entry name" value="lambda repressor-like DNA-binding domains"/>
    <property type="match status" value="1"/>
</dbReference>
<evidence type="ECO:0000313" key="2">
    <source>
        <dbReference type="EMBL" id="MBL4937079.1"/>
    </source>
</evidence>
<dbReference type="RefSeq" id="WP_202749831.1">
    <property type="nucleotide sequence ID" value="NZ_JAESWC010000009.1"/>
</dbReference>
<gene>
    <name evidence="2" type="ORF">JK636_15100</name>
</gene>
<dbReference type="InterPro" id="IPR010982">
    <property type="entry name" value="Lambda_DNA-bd_dom_sf"/>
</dbReference>
<organism evidence="2 3">
    <name type="scientific">Clostridium rhizosphaerae</name>
    <dbReference type="NCBI Taxonomy" id="2803861"/>
    <lineage>
        <taxon>Bacteria</taxon>
        <taxon>Bacillati</taxon>
        <taxon>Bacillota</taxon>
        <taxon>Clostridia</taxon>
        <taxon>Eubacteriales</taxon>
        <taxon>Clostridiaceae</taxon>
        <taxon>Clostridium</taxon>
    </lineage>
</organism>
<dbReference type="InterPro" id="IPR011990">
    <property type="entry name" value="TPR-like_helical_dom_sf"/>
</dbReference>
<dbReference type="InterPro" id="IPR053163">
    <property type="entry name" value="HTH-type_regulator_Rgg"/>
</dbReference>
<dbReference type="CDD" id="cd00093">
    <property type="entry name" value="HTH_XRE"/>
    <property type="match status" value="1"/>
</dbReference>
<evidence type="ECO:0000259" key="1">
    <source>
        <dbReference type="PROSITE" id="PS50943"/>
    </source>
</evidence>
<dbReference type="SUPFAM" id="SSF48452">
    <property type="entry name" value="TPR-like"/>
    <property type="match status" value="1"/>
</dbReference>
<protein>
    <submittedName>
        <fullName evidence="2">Helix-turn-helix transcriptional regulator</fullName>
    </submittedName>
</protein>
<dbReference type="InterPro" id="IPR001387">
    <property type="entry name" value="Cro/C1-type_HTH"/>
</dbReference>
<dbReference type="PROSITE" id="PS50943">
    <property type="entry name" value="HTH_CROC1"/>
    <property type="match status" value="1"/>
</dbReference>